<keyword evidence="2" id="KW-1185">Reference proteome</keyword>
<comment type="caution">
    <text evidence="1">The sequence shown here is derived from an EMBL/GenBank/DDBJ whole genome shotgun (WGS) entry which is preliminary data.</text>
</comment>
<accession>A0A2I0K384</accession>
<dbReference type="EMBL" id="PGOL01000961">
    <property type="protein sequence ID" value="PKI62600.1"/>
    <property type="molecule type" value="Genomic_DNA"/>
</dbReference>
<reference evidence="1 2" key="1">
    <citation type="submission" date="2017-11" db="EMBL/GenBank/DDBJ databases">
        <title>De-novo sequencing of pomegranate (Punica granatum L.) genome.</title>
        <authorList>
            <person name="Akparov Z."/>
            <person name="Amiraslanov A."/>
            <person name="Hajiyeva S."/>
            <person name="Abbasov M."/>
            <person name="Kaur K."/>
            <person name="Hamwieh A."/>
            <person name="Solovyev V."/>
            <person name="Salamov A."/>
            <person name="Braich B."/>
            <person name="Kosarev P."/>
            <person name="Mahmoud A."/>
            <person name="Hajiyev E."/>
            <person name="Babayeva S."/>
            <person name="Izzatullayeva V."/>
            <person name="Mammadov A."/>
            <person name="Mammadov A."/>
            <person name="Sharifova S."/>
            <person name="Ojaghi J."/>
            <person name="Eynullazada K."/>
            <person name="Bayramov B."/>
            <person name="Abdulazimova A."/>
            <person name="Shahmuradov I."/>
        </authorList>
    </citation>
    <scope>NUCLEOTIDE SEQUENCE [LARGE SCALE GENOMIC DNA]</scope>
    <source>
        <strain evidence="2">cv. AG2017</strain>
        <tissue evidence="1">Leaf</tissue>
    </source>
</reference>
<name>A0A2I0K384_PUNGR</name>
<sequence>MEQECIFTNIQFRPDGFPPYIVQPLYDALICADYNRNDLKAESQDLSTDNRGNRRSLHMCVNMLFGLTYARRRGRRVAAGPRRQPYWADGGVGVGMAPPPLPFLV</sequence>
<gene>
    <name evidence="1" type="ORF">CRG98_017022</name>
</gene>
<dbReference type="AlphaFoldDB" id="A0A2I0K384"/>
<evidence type="ECO:0000313" key="2">
    <source>
        <dbReference type="Proteomes" id="UP000233551"/>
    </source>
</evidence>
<organism evidence="1 2">
    <name type="scientific">Punica granatum</name>
    <name type="common">Pomegranate</name>
    <dbReference type="NCBI Taxonomy" id="22663"/>
    <lineage>
        <taxon>Eukaryota</taxon>
        <taxon>Viridiplantae</taxon>
        <taxon>Streptophyta</taxon>
        <taxon>Embryophyta</taxon>
        <taxon>Tracheophyta</taxon>
        <taxon>Spermatophyta</taxon>
        <taxon>Magnoliopsida</taxon>
        <taxon>eudicotyledons</taxon>
        <taxon>Gunneridae</taxon>
        <taxon>Pentapetalae</taxon>
        <taxon>rosids</taxon>
        <taxon>malvids</taxon>
        <taxon>Myrtales</taxon>
        <taxon>Lythraceae</taxon>
        <taxon>Punica</taxon>
    </lineage>
</organism>
<protein>
    <submittedName>
        <fullName evidence="1">Uncharacterized protein</fullName>
    </submittedName>
</protein>
<dbReference type="Proteomes" id="UP000233551">
    <property type="component" value="Unassembled WGS sequence"/>
</dbReference>
<proteinExistence type="predicted"/>
<evidence type="ECO:0000313" key="1">
    <source>
        <dbReference type="EMBL" id="PKI62600.1"/>
    </source>
</evidence>